<dbReference type="InterPro" id="IPR036322">
    <property type="entry name" value="WD40_repeat_dom_sf"/>
</dbReference>
<feature type="repeat" description="WD" evidence="1">
    <location>
        <begin position="327"/>
        <end position="368"/>
    </location>
</feature>
<dbReference type="PROSITE" id="PS50082">
    <property type="entry name" value="WD_REPEATS_2"/>
    <property type="match status" value="2"/>
</dbReference>
<evidence type="ECO:0000256" key="2">
    <source>
        <dbReference type="SAM" id="MobiDB-lite"/>
    </source>
</evidence>
<evidence type="ECO:0000256" key="1">
    <source>
        <dbReference type="PROSITE-ProRule" id="PRU00221"/>
    </source>
</evidence>
<feature type="region of interest" description="Disordered" evidence="2">
    <location>
        <begin position="186"/>
        <end position="265"/>
    </location>
</feature>
<keyword evidence="1" id="KW-0853">WD repeat</keyword>
<comment type="caution">
    <text evidence="3">The sequence shown here is derived from an EMBL/GenBank/DDBJ whole genome shotgun (WGS) entry which is preliminary data.</text>
</comment>
<dbReference type="Pfam" id="PF00400">
    <property type="entry name" value="WD40"/>
    <property type="match status" value="3"/>
</dbReference>
<organism evidence="3 4">
    <name type="scientific">Geodia barretti</name>
    <name type="common">Barrett's horny sponge</name>
    <dbReference type="NCBI Taxonomy" id="519541"/>
    <lineage>
        <taxon>Eukaryota</taxon>
        <taxon>Metazoa</taxon>
        <taxon>Porifera</taxon>
        <taxon>Demospongiae</taxon>
        <taxon>Heteroscleromorpha</taxon>
        <taxon>Tetractinellida</taxon>
        <taxon>Astrophorina</taxon>
        <taxon>Geodiidae</taxon>
        <taxon>Geodia</taxon>
    </lineage>
</organism>
<dbReference type="AlphaFoldDB" id="A0AA35TJT2"/>
<gene>
    <name evidence="3" type="ORF">GBAR_LOCUS27210</name>
</gene>
<dbReference type="InterPro" id="IPR015943">
    <property type="entry name" value="WD40/YVTN_repeat-like_dom_sf"/>
</dbReference>
<dbReference type="SUPFAM" id="SSF50978">
    <property type="entry name" value="WD40 repeat-like"/>
    <property type="match status" value="1"/>
</dbReference>
<proteinExistence type="predicted"/>
<dbReference type="PROSITE" id="PS50294">
    <property type="entry name" value="WD_REPEATS_REGION"/>
    <property type="match status" value="2"/>
</dbReference>
<dbReference type="EMBL" id="CASHTH010003789">
    <property type="protein sequence ID" value="CAI8049423.1"/>
    <property type="molecule type" value="Genomic_DNA"/>
</dbReference>
<dbReference type="PANTHER" id="PTHR44525:SF1">
    <property type="entry name" value="WD REPEAT-CONTAINING PROTEIN 27"/>
    <property type="match status" value="1"/>
</dbReference>
<evidence type="ECO:0000313" key="3">
    <source>
        <dbReference type="EMBL" id="CAI8049423.1"/>
    </source>
</evidence>
<accession>A0AA35TJT2</accession>
<evidence type="ECO:0000313" key="4">
    <source>
        <dbReference type="Proteomes" id="UP001174909"/>
    </source>
</evidence>
<feature type="compositionally biased region" description="Basic and acidic residues" evidence="2">
    <location>
        <begin position="188"/>
        <end position="198"/>
    </location>
</feature>
<dbReference type="PANTHER" id="PTHR44525">
    <property type="entry name" value="WD REPEAT-CONTAINING PROTEIN 27"/>
    <property type="match status" value="1"/>
</dbReference>
<dbReference type="InterPro" id="IPR001680">
    <property type="entry name" value="WD40_rpt"/>
</dbReference>
<name>A0AA35TJT2_GEOBA</name>
<dbReference type="Proteomes" id="UP001174909">
    <property type="component" value="Unassembled WGS sequence"/>
</dbReference>
<sequence length="621" mass="67553">MSPRGGYRALLQCEVWRERDRILARHEGGEREEDEGGEETEAGTAVLGLHYWSSSSSLSSNQRLPKEISEAVLDTGRLLVAGHSSILALDTNTLQAVGFLEFRDPIPSCVMPPLTVLPVATSSTMTTCPTDNQVYSVLNGMFEKTVSLLTLSLPPNKREKHSQEIYEQMLSFLSRAPLAPNSVLRSEFIPKPRPETTKPKQSTGPVGRKKNGGTSGGAVADKPLTFRNKVKSSGYTVPPRTKMFTPSTGGRSKTKTPAPPKTRERKLYPLERGAPAHVLCRLQPSSSPTSLTSLSFSGDGGYVSCGAADTAVYLLRLPPSQGKIQALTGHDGTVQSVDWSHSGDLLLTGSADRTAKLWTPTQKDPLLTISQSQSTSKLKSTAGGSGFPAAISRAVFYYLDKFLLLSSSNSLHLYKYHIHSQPTDDIKRYLNSSGYKLVQTLPMEKTQSITCMSCINEFLSHLVVVGGSNKSVDVIDMNVGRSVRYMGDCHTRPPHWAGLNKGSRGVAHPSWAYDLFLTAAPTDGVKLWDLRSDRCVRCLSAHVSRCHAVTAEFSPCSRFIATGSEDRSAYIYDLRTLSPLHKLSGHSDTVTSVTFHPLSPMLATATINGQVTFFTADSQTV</sequence>
<dbReference type="Gene3D" id="2.130.10.10">
    <property type="entry name" value="YVTN repeat-like/Quinoprotein amine dehydrogenase"/>
    <property type="match status" value="2"/>
</dbReference>
<reference evidence="3" key="1">
    <citation type="submission" date="2023-03" db="EMBL/GenBank/DDBJ databases">
        <authorList>
            <person name="Steffen K."/>
            <person name="Cardenas P."/>
        </authorList>
    </citation>
    <scope>NUCLEOTIDE SEQUENCE</scope>
</reference>
<keyword evidence="4" id="KW-1185">Reference proteome</keyword>
<dbReference type="SMART" id="SM00320">
    <property type="entry name" value="WD40"/>
    <property type="match status" value="5"/>
</dbReference>
<feature type="repeat" description="WD" evidence="1">
    <location>
        <begin position="583"/>
        <end position="621"/>
    </location>
</feature>
<dbReference type="InterPro" id="IPR042411">
    <property type="entry name" value="WDR27"/>
</dbReference>
<protein>
    <submittedName>
        <fullName evidence="3">WD repeat-containing protein 27</fullName>
    </submittedName>
</protein>